<dbReference type="SMART" id="SM00304">
    <property type="entry name" value="HAMP"/>
    <property type="match status" value="1"/>
</dbReference>
<evidence type="ECO:0000256" key="8">
    <source>
        <dbReference type="SAM" id="Coils"/>
    </source>
</evidence>
<evidence type="ECO:0000256" key="5">
    <source>
        <dbReference type="ARBA" id="ARBA00023224"/>
    </source>
</evidence>
<feature type="coiled-coil region" evidence="8">
    <location>
        <begin position="579"/>
        <end position="613"/>
    </location>
</feature>
<comment type="similarity">
    <text evidence="6">Belongs to the methyl-accepting chemotaxis (MCP) protein family.</text>
</comment>
<dbReference type="GO" id="GO:0007165">
    <property type="term" value="P:signal transduction"/>
    <property type="evidence" value="ECO:0007669"/>
    <property type="project" value="UniProtKB-KW"/>
</dbReference>
<dbReference type="FunFam" id="1.10.287.950:FF:000001">
    <property type="entry name" value="Methyl-accepting chemotaxis sensory transducer"/>
    <property type="match status" value="1"/>
</dbReference>
<keyword evidence="13" id="KW-1185">Reference proteome</keyword>
<dbReference type="Pfam" id="PF00672">
    <property type="entry name" value="HAMP"/>
    <property type="match status" value="1"/>
</dbReference>
<organism evidence="12 13">
    <name type="scientific">Vibrio xiamenensis</name>
    <dbReference type="NCBI Taxonomy" id="861298"/>
    <lineage>
        <taxon>Bacteria</taxon>
        <taxon>Pseudomonadati</taxon>
        <taxon>Pseudomonadota</taxon>
        <taxon>Gammaproteobacteria</taxon>
        <taxon>Vibrionales</taxon>
        <taxon>Vibrionaceae</taxon>
        <taxon>Vibrio</taxon>
    </lineage>
</organism>
<dbReference type="Proteomes" id="UP000198854">
    <property type="component" value="Unassembled WGS sequence"/>
</dbReference>
<dbReference type="RefSeq" id="WP_093269050.1">
    <property type="nucleotide sequence ID" value="NZ_FNDD01000002.1"/>
</dbReference>
<dbReference type="GO" id="GO:0016020">
    <property type="term" value="C:membrane"/>
    <property type="evidence" value="ECO:0007669"/>
    <property type="project" value="UniProtKB-SubCell"/>
</dbReference>
<dbReference type="Pfam" id="PF00015">
    <property type="entry name" value="MCPsignal"/>
    <property type="match status" value="1"/>
</dbReference>
<dbReference type="AlphaFoldDB" id="A0A1G7WQ87"/>
<dbReference type="InterPro" id="IPR003660">
    <property type="entry name" value="HAMP_dom"/>
</dbReference>
<evidence type="ECO:0000313" key="13">
    <source>
        <dbReference type="Proteomes" id="UP000198854"/>
    </source>
</evidence>
<evidence type="ECO:0000256" key="1">
    <source>
        <dbReference type="ARBA" id="ARBA00004141"/>
    </source>
</evidence>
<evidence type="ECO:0000313" key="12">
    <source>
        <dbReference type="EMBL" id="SDG74121.1"/>
    </source>
</evidence>
<evidence type="ECO:0000259" key="10">
    <source>
        <dbReference type="PROSITE" id="PS50111"/>
    </source>
</evidence>
<dbReference type="Gene3D" id="1.10.287.950">
    <property type="entry name" value="Methyl-accepting chemotaxis protein"/>
    <property type="match status" value="1"/>
</dbReference>
<keyword evidence="4 9" id="KW-0472">Membrane</keyword>
<dbReference type="OrthoDB" id="6092731at2"/>
<dbReference type="STRING" id="861298.SAMN04488136_102106"/>
<dbReference type="CDD" id="cd06225">
    <property type="entry name" value="HAMP"/>
    <property type="match status" value="1"/>
</dbReference>
<evidence type="ECO:0000256" key="3">
    <source>
        <dbReference type="ARBA" id="ARBA00022989"/>
    </source>
</evidence>
<evidence type="ECO:0000256" key="2">
    <source>
        <dbReference type="ARBA" id="ARBA00022692"/>
    </source>
</evidence>
<dbReference type="PANTHER" id="PTHR32089:SF119">
    <property type="entry name" value="METHYL-ACCEPTING CHEMOTAXIS PROTEIN CTPL"/>
    <property type="match status" value="1"/>
</dbReference>
<dbReference type="PROSITE" id="PS50111">
    <property type="entry name" value="CHEMOTAXIS_TRANSDUC_2"/>
    <property type="match status" value="1"/>
</dbReference>
<keyword evidence="5 7" id="KW-0807">Transducer</keyword>
<evidence type="ECO:0000256" key="7">
    <source>
        <dbReference type="PROSITE-ProRule" id="PRU00284"/>
    </source>
</evidence>
<feature type="domain" description="HAMP" evidence="11">
    <location>
        <begin position="295"/>
        <end position="349"/>
    </location>
</feature>
<feature type="transmembrane region" description="Helical" evidence="9">
    <location>
        <begin position="272"/>
        <end position="295"/>
    </location>
</feature>
<sequence>MHMLALSQRQKMGLFLVILTLGFVVLALFTSSRLNGMSQQYQRSSEVAQGSVSILQLQSDILTLASELKSMSNSDVANAKQSLEQITDNVGNDTAFLSEVGLGDSATQLSDSVSQYQQAVLPWFDLKGELGFSVEEGKLGELKSLASIIENKINETGMVTINSDFQAMIKAQQNYLLQPSDNNLKLFNRALGTFVNMSNSYAMLDLYQKEVDQFKQTFLRVNELSEQVKQAESTLLATEERMKEVVSGVGEQLKSMSQTYRETANADASQTVWSVLLACGILALFSIASFIVIGITQTRSLNQTTQVMKAVSIGDLSQRMTVGDNNKDEFTQLAQTINASCENLGALVHEVQDSSHALSANASELNEGLDRLAFSQSEVLGQTQLLASATEEVSATTQEVSNSLEFVAEVSRASTQAAAEGSKIIGSAIQSIEDIGHILESASQHITQLEQASSKIDTVMDIINSIAEQTNLLALNAAIEAARAGEQGRGFAVVADEVRSLAVRTVTAVEDISGTIEKMKHESAEVIQYIGQSEKSMEMGRERGHSAMQAMTQITEKADDAAQKTEVIFDSIKELATTSQSMADNMTQISAAMQELEENNGQLKNISELVNQRSTSLSQDCQKFTV</sequence>
<reference evidence="12 13" key="1">
    <citation type="submission" date="2016-10" db="EMBL/GenBank/DDBJ databases">
        <authorList>
            <person name="de Groot N.N."/>
        </authorList>
    </citation>
    <scope>NUCLEOTIDE SEQUENCE [LARGE SCALE GENOMIC DNA]</scope>
    <source>
        <strain evidence="12 13">CGMCC 1.10228</strain>
    </source>
</reference>
<dbReference type="PANTHER" id="PTHR32089">
    <property type="entry name" value="METHYL-ACCEPTING CHEMOTAXIS PROTEIN MCPB"/>
    <property type="match status" value="1"/>
</dbReference>
<protein>
    <submittedName>
        <fullName evidence="12">Methyl-accepting chemotaxis protein</fullName>
    </submittedName>
</protein>
<comment type="subcellular location">
    <subcellularLocation>
        <location evidence="1">Membrane</location>
        <topology evidence="1">Multi-pass membrane protein</topology>
    </subcellularLocation>
</comment>
<dbReference type="InterPro" id="IPR004089">
    <property type="entry name" value="MCPsignal_dom"/>
</dbReference>
<gene>
    <name evidence="12" type="ORF">SAMN04488136_102106</name>
</gene>
<keyword evidence="3 9" id="KW-1133">Transmembrane helix</keyword>
<keyword evidence="2 9" id="KW-0812">Transmembrane</keyword>
<evidence type="ECO:0000256" key="6">
    <source>
        <dbReference type="ARBA" id="ARBA00029447"/>
    </source>
</evidence>
<dbReference type="SMART" id="SM00283">
    <property type="entry name" value="MA"/>
    <property type="match status" value="1"/>
</dbReference>
<evidence type="ECO:0000256" key="9">
    <source>
        <dbReference type="SAM" id="Phobius"/>
    </source>
</evidence>
<dbReference type="SUPFAM" id="SSF58104">
    <property type="entry name" value="Methyl-accepting chemotaxis protein (MCP) signaling domain"/>
    <property type="match status" value="1"/>
</dbReference>
<feature type="domain" description="Methyl-accepting transducer" evidence="10">
    <location>
        <begin position="354"/>
        <end position="597"/>
    </location>
</feature>
<accession>A0A1G7WQ87</accession>
<evidence type="ECO:0000259" key="11">
    <source>
        <dbReference type="PROSITE" id="PS50885"/>
    </source>
</evidence>
<keyword evidence="8" id="KW-0175">Coiled coil</keyword>
<dbReference type="EMBL" id="FNDD01000002">
    <property type="protein sequence ID" value="SDG74121.1"/>
    <property type="molecule type" value="Genomic_DNA"/>
</dbReference>
<evidence type="ECO:0000256" key="4">
    <source>
        <dbReference type="ARBA" id="ARBA00023136"/>
    </source>
</evidence>
<proteinExistence type="inferred from homology"/>
<dbReference type="CDD" id="cd11386">
    <property type="entry name" value="MCP_signal"/>
    <property type="match status" value="1"/>
</dbReference>
<name>A0A1G7WQ87_9VIBR</name>
<dbReference type="PROSITE" id="PS50885">
    <property type="entry name" value="HAMP"/>
    <property type="match status" value="1"/>
</dbReference>
<dbReference type="GO" id="GO:0006935">
    <property type="term" value="P:chemotaxis"/>
    <property type="evidence" value="ECO:0007669"/>
    <property type="project" value="UniProtKB-ARBA"/>
</dbReference>